<feature type="domain" description="Tyr recombinase" evidence="7">
    <location>
        <begin position="200"/>
        <end position="398"/>
    </location>
</feature>
<name>A0A8J7WV88_9ACTN</name>
<dbReference type="PROSITE" id="PS51898">
    <property type="entry name" value="TYR_RECOMBINASE"/>
    <property type="match status" value="1"/>
</dbReference>
<dbReference type="InterPro" id="IPR013762">
    <property type="entry name" value="Integrase-like_cat_sf"/>
</dbReference>
<dbReference type="InterPro" id="IPR002104">
    <property type="entry name" value="Integrase_catalytic"/>
</dbReference>
<evidence type="ECO:0000256" key="4">
    <source>
        <dbReference type="ARBA" id="ARBA00023172"/>
    </source>
</evidence>
<dbReference type="InterPro" id="IPR011010">
    <property type="entry name" value="DNA_brk_join_enz"/>
</dbReference>
<dbReference type="CDD" id="cd01189">
    <property type="entry name" value="INT_ICEBs1_C_like"/>
    <property type="match status" value="1"/>
</dbReference>
<sequence length="440" mass="49757">MTNRRPNGAGTIYPRKDGRYEGAAWVKTLDGQRTRIRVYGRTWEETNQALIKAVAEHQNGPGAVTDKRTLAAYLEYWITHIAPHRVRANTLANYRQSIDMHIIPALGAKKLDKLSAKDIRSWLDRIAVQCRCCAQRIDAKRAADKQRCCALGNCCQLLPAPRRLQYYHGVLAVALAHAVREDMIARNVAKQVQVPSGPPRRYEPLTLTEAHAFLAETRRFLHGEVYELALRTGMRRGELLGLRWTDIDFETNTLTIRRTVQRIIGQGKLEMPTKTKSSDRRIPLSPPCIKVLKEHVAFQQAQRDRAGKNWTKTDYVFTSSVGTPLEPQHITQSMKTLCERAGIRRIRFHDLRHSCATLLIESGVPLITVKELLGHSNIMITANTYTHTRLPHQADALRLLDDQLDRPNPKPHRHSATGTENKPESAGAPEQEPTSSDHNS</sequence>
<dbReference type="SUPFAM" id="SSF56349">
    <property type="entry name" value="DNA breaking-rejoining enzymes"/>
    <property type="match status" value="1"/>
</dbReference>
<keyword evidence="4" id="KW-0233">DNA recombination</keyword>
<reference evidence="9" key="1">
    <citation type="submission" date="2021-04" db="EMBL/GenBank/DDBJ databases">
        <title>Genome based classification of Actinospica acidithermotolerans sp. nov., an actinobacterium isolated from an Indonesian hot spring.</title>
        <authorList>
            <person name="Kusuma A.B."/>
            <person name="Putra K.E."/>
            <person name="Nafisah S."/>
            <person name="Loh J."/>
            <person name="Nouioui I."/>
            <person name="Goodfellow M."/>
        </authorList>
    </citation>
    <scope>NUCLEOTIDE SEQUENCE</scope>
    <source>
        <strain evidence="9">DSM 45618</strain>
    </source>
</reference>
<comment type="caution">
    <text evidence="9">The sequence shown here is derived from an EMBL/GenBank/DDBJ whole genome shotgun (WGS) entry which is preliminary data.</text>
</comment>
<evidence type="ECO:0000259" key="7">
    <source>
        <dbReference type="PROSITE" id="PS51898"/>
    </source>
</evidence>
<protein>
    <submittedName>
        <fullName evidence="9">Site-specific integrase</fullName>
    </submittedName>
</protein>
<dbReference type="PANTHER" id="PTHR30629">
    <property type="entry name" value="PROPHAGE INTEGRASE"/>
    <property type="match status" value="1"/>
</dbReference>
<evidence type="ECO:0000313" key="10">
    <source>
        <dbReference type="Proteomes" id="UP000677913"/>
    </source>
</evidence>
<keyword evidence="2" id="KW-0229">DNA integration</keyword>
<dbReference type="GO" id="GO:0003677">
    <property type="term" value="F:DNA binding"/>
    <property type="evidence" value="ECO:0007669"/>
    <property type="project" value="UniProtKB-UniRule"/>
</dbReference>
<dbReference type="Pfam" id="PF00589">
    <property type="entry name" value="Phage_integrase"/>
    <property type="match status" value="1"/>
</dbReference>
<evidence type="ECO:0000259" key="8">
    <source>
        <dbReference type="PROSITE" id="PS51900"/>
    </source>
</evidence>
<dbReference type="PROSITE" id="PS51900">
    <property type="entry name" value="CB"/>
    <property type="match status" value="1"/>
</dbReference>
<dbReference type="InterPro" id="IPR004107">
    <property type="entry name" value="Integrase_SAM-like_N"/>
</dbReference>
<dbReference type="PANTHER" id="PTHR30629:SF2">
    <property type="entry name" value="PROPHAGE INTEGRASE INTS-RELATED"/>
    <property type="match status" value="1"/>
</dbReference>
<comment type="similarity">
    <text evidence="1">Belongs to the 'phage' integrase family.</text>
</comment>
<proteinExistence type="inferred from homology"/>
<evidence type="ECO:0000256" key="6">
    <source>
        <dbReference type="SAM" id="MobiDB-lite"/>
    </source>
</evidence>
<dbReference type="RefSeq" id="WP_211471527.1">
    <property type="nucleotide sequence ID" value="NZ_JAGSXH010000151.1"/>
</dbReference>
<organism evidence="9 10">
    <name type="scientific">Actinocrinis puniceicyclus</name>
    <dbReference type="NCBI Taxonomy" id="977794"/>
    <lineage>
        <taxon>Bacteria</taxon>
        <taxon>Bacillati</taxon>
        <taxon>Actinomycetota</taxon>
        <taxon>Actinomycetes</taxon>
        <taxon>Catenulisporales</taxon>
        <taxon>Actinospicaceae</taxon>
        <taxon>Actinocrinis</taxon>
    </lineage>
</organism>
<dbReference type="InterPro" id="IPR050808">
    <property type="entry name" value="Phage_Integrase"/>
</dbReference>
<gene>
    <name evidence="9" type="ORF">KGA66_25640</name>
</gene>
<dbReference type="Proteomes" id="UP000677913">
    <property type="component" value="Unassembled WGS sequence"/>
</dbReference>
<feature type="region of interest" description="Disordered" evidence="6">
    <location>
        <begin position="403"/>
        <end position="440"/>
    </location>
</feature>
<keyword evidence="3 5" id="KW-0238">DNA-binding</keyword>
<dbReference type="Pfam" id="PF14659">
    <property type="entry name" value="Phage_int_SAM_3"/>
    <property type="match status" value="1"/>
</dbReference>
<feature type="domain" description="Core-binding (CB)" evidence="8">
    <location>
        <begin position="68"/>
        <end position="179"/>
    </location>
</feature>
<dbReference type="InterPro" id="IPR044068">
    <property type="entry name" value="CB"/>
</dbReference>
<evidence type="ECO:0000313" key="9">
    <source>
        <dbReference type="EMBL" id="MBS2966450.1"/>
    </source>
</evidence>
<accession>A0A8J7WV88</accession>
<evidence type="ECO:0000256" key="2">
    <source>
        <dbReference type="ARBA" id="ARBA00022908"/>
    </source>
</evidence>
<dbReference type="GO" id="GO:0006310">
    <property type="term" value="P:DNA recombination"/>
    <property type="evidence" value="ECO:0007669"/>
    <property type="project" value="UniProtKB-KW"/>
</dbReference>
<dbReference type="InterPro" id="IPR010998">
    <property type="entry name" value="Integrase_recombinase_N"/>
</dbReference>
<dbReference type="AlphaFoldDB" id="A0A8J7WV88"/>
<dbReference type="GO" id="GO:0015074">
    <property type="term" value="P:DNA integration"/>
    <property type="evidence" value="ECO:0007669"/>
    <property type="project" value="UniProtKB-KW"/>
</dbReference>
<keyword evidence="10" id="KW-1185">Reference proteome</keyword>
<dbReference type="EMBL" id="JAGSXH010000151">
    <property type="protein sequence ID" value="MBS2966450.1"/>
    <property type="molecule type" value="Genomic_DNA"/>
</dbReference>
<dbReference type="Gene3D" id="1.10.443.10">
    <property type="entry name" value="Intergrase catalytic core"/>
    <property type="match status" value="1"/>
</dbReference>
<dbReference type="Gene3D" id="1.10.150.130">
    <property type="match status" value="1"/>
</dbReference>
<evidence type="ECO:0000256" key="1">
    <source>
        <dbReference type="ARBA" id="ARBA00008857"/>
    </source>
</evidence>
<evidence type="ECO:0000256" key="3">
    <source>
        <dbReference type="ARBA" id="ARBA00023125"/>
    </source>
</evidence>
<evidence type="ECO:0000256" key="5">
    <source>
        <dbReference type="PROSITE-ProRule" id="PRU01248"/>
    </source>
</evidence>